<proteinExistence type="predicted"/>
<dbReference type="AlphaFoldDB" id="L7JV00"/>
<reference evidence="1 2" key="1">
    <citation type="journal article" date="2012" name="PLoS Pathog.">
        <title>The genome of the obligate intracellular parasite Trachipleistophora hominis: new insights into microsporidian genome dynamics and reductive evolution.</title>
        <authorList>
            <person name="Heinz E."/>
            <person name="Williams T.A."/>
            <person name="Nakjang S."/>
            <person name="Noel C.J."/>
            <person name="Swan D.C."/>
            <person name="Goldberg A.V."/>
            <person name="Harris S.R."/>
            <person name="Weinmaier T."/>
            <person name="Markert S."/>
            <person name="Becher D."/>
            <person name="Bernhardt J."/>
            <person name="Dagan T."/>
            <person name="Hacker C."/>
            <person name="Lucocq J.M."/>
            <person name="Schweder T."/>
            <person name="Rattei T."/>
            <person name="Hall N."/>
            <person name="Hirt R.P."/>
            <person name="Embley T.M."/>
        </authorList>
    </citation>
    <scope>NUCLEOTIDE SEQUENCE [LARGE SCALE GENOMIC DNA]</scope>
</reference>
<dbReference type="Proteomes" id="UP000011185">
    <property type="component" value="Unassembled WGS sequence"/>
</dbReference>
<organism evidence="1 2">
    <name type="scientific">Trachipleistophora hominis</name>
    <name type="common">Microsporidian parasite</name>
    <dbReference type="NCBI Taxonomy" id="72359"/>
    <lineage>
        <taxon>Eukaryota</taxon>
        <taxon>Fungi</taxon>
        <taxon>Fungi incertae sedis</taxon>
        <taxon>Microsporidia</taxon>
        <taxon>Pleistophoridae</taxon>
        <taxon>Trachipleistophora</taxon>
    </lineage>
</organism>
<gene>
    <name evidence="1" type="ORF">THOM_1920</name>
</gene>
<name>L7JV00_TRAHO</name>
<accession>L7JV00</accession>
<evidence type="ECO:0000313" key="2">
    <source>
        <dbReference type="Proteomes" id="UP000011185"/>
    </source>
</evidence>
<keyword evidence="2" id="KW-1185">Reference proteome</keyword>
<dbReference type="HOGENOM" id="CLU_585531_0_0_1"/>
<dbReference type="InParanoid" id="L7JV00"/>
<protein>
    <submittedName>
        <fullName evidence="1">Uncharacterized protein</fullName>
    </submittedName>
</protein>
<evidence type="ECO:0000313" key="1">
    <source>
        <dbReference type="EMBL" id="ELQ75135.1"/>
    </source>
</evidence>
<dbReference type="VEuPathDB" id="MicrosporidiaDB:THOM_1920"/>
<sequence>MMLLLIFYIAEVLNNNNNGDLQSRCCNKDKKTLPVKQVSHNSDFELTEGRLNQFKPNAEEQLVESFKGLIDTVIAIQTQPNDTIAFANTVNHLLHLFCTNLITKLGKEMNENNYYNTNRKQVCRFKINLNCLFEIGTMACSIKQNILQYLKWSYIGYIMNVVTTFEGTFTVGKDDIEISGCHDLFHKTQKILQIITNWLVDSSHEYMIDQGYANTYDHRLYNGTNQRNFILPHKQGCPSVIKQQKSSLILIDSSKDEYAARQRCIEEQSIIIFAFDPQEKIVYICAGKVILVINTKKYEESRIQLIKESSRNIFNPADSTCNEDSMKIIDDLLRIPLVKPQSEKKNAELCCGIDSQSTTDNELSENLVAETENLQYDSDIDMCNTTLTGIEDDKTYYERLFSEMPALKNDDDVLKDGNISEASNASTMSDNDLNNNFWESDSAKDKFLKSHETQYDKLTFEVSVSDE</sequence>
<dbReference type="EMBL" id="JH993986">
    <property type="protein sequence ID" value="ELQ75135.1"/>
    <property type="molecule type" value="Genomic_DNA"/>
</dbReference>
<dbReference type="OMA" id="YICASEM"/>